<protein>
    <submittedName>
        <fullName evidence="6">Bile acid:sodium symporter family protein</fullName>
    </submittedName>
</protein>
<feature type="transmembrane region" description="Helical" evidence="5">
    <location>
        <begin position="260"/>
        <end position="281"/>
    </location>
</feature>
<dbReference type="PANTHER" id="PTHR10361:SF24">
    <property type="entry name" value="P3 PROTEIN"/>
    <property type="match status" value="1"/>
</dbReference>
<sequence length="297" mass="30953">MDSALTSVALPAALAIIMFGLGLSLTVEDFARVARHPKAVAIALVCQLVLLPAIAFGLVAAFDLDPLLAVGMMLLAASPGGTTANLFSHLFRGDVALNVTLTAVNSVIAVVTLPLITNFALVYFDPADGDGSLGLQFSKVLQVFAVVLIPVALGMFTRRRSPGFAERADRPVRIGSAAVLALVIVGTIAAERENIADYAAQIGLVAVAFCVLSLTVGYLVPRRLGVMDRQAVACSMEIGIHNSTLAMTIAISLLDNVQLAVPAAVYGVVMFPIAAAFGWLITRTSRADEDEAVPVAP</sequence>
<dbReference type="InterPro" id="IPR002657">
    <property type="entry name" value="BilAc:Na_symport/Acr3"/>
</dbReference>
<keyword evidence="4 5" id="KW-0472">Membrane</keyword>
<dbReference type="InterPro" id="IPR004710">
    <property type="entry name" value="Bilac:Na_transpt"/>
</dbReference>
<feature type="transmembrane region" description="Helical" evidence="5">
    <location>
        <begin position="99"/>
        <end position="124"/>
    </location>
</feature>
<feature type="transmembrane region" description="Helical" evidence="5">
    <location>
        <begin position="39"/>
        <end position="61"/>
    </location>
</feature>
<feature type="transmembrane region" description="Helical" evidence="5">
    <location>
        <begin position="172"/>
        <end position="190"/>
    </location>
</feature>
<evidence type="ECO:0000313" key="6">
    <source>
        <dbReference type="EMBL" id="MFC4603644.1"/>
    </source>
</evidence>
<dbReference type="RefSeq" id="WP_378415795.1">
    <property type="nucleotide sequence ID" value="NZ_JBHSFO010000003.1"/>
</dbReference>
<name>A0ABV9FTR3_9NOCA</name>
<evidence type="ECO:0000256" key="2">
    <source>
        <dbReference type="ARBA" id="ARBA00022692"/>
    </source>
</evidence>
<keyword evidence="7" id="KW-1185">Reference proteome</keyword>
<feature type="transmembrane region" description="Helical" evidence="5">
    <location>
        <begin position="232"/>
        <end position="254"/>
    </location>
</feature>
<gene>
    <name evidence="6" type="ORF">ACFO6S_08135</name>
</gene>
<reference evidence="7" key="1">
    <citation type="journal article" date="2019" name="Int. J. Syst. Evol. Microbiol.">
        <title>The Global Catalogue of Microorganisms (GCM) 10K type strain sequencing project: providing services to taxonomists for standard genome sequencing and annotation.</title>
        <authorList>
            <consortium name="The Broad Institute Genomics Platform"/>
            <consortium name="The Broad Institute Genome Sequencing Center for Infectious Disease"/>
            <person name="Wu L."/>
            <person name="Ma J."/>
        </authorList>
    </citation>
    <scope>NUCLEOTIDE SEQUENCE [LARGE SCALE GENOMIC DNA]</scope>
    <source>
        <strain evidence="7">CCUG 54520</strain>
    </source>
</reference>
<accession>A0ABV9FTR3</accession>
<dbReference type="Pfam" id="PF01758">
    <property type="entry name" value="SBF"/>
    <property type="match status" value="1"/>
</dbReference>
<proteinExistence type="predicted"/>
<dbReference type="PANTHER" id="PTHR10361">
    <property type="entry name" value="SODIUM-BILE ACID COTRANSPORTER"/>
    <property type="match status" value="1"/>
</dbReference>
<feature type="transmembrane region" description="Helical" evidence="5">
    <location>
        <begin position="67"/>
        <end position="87"/>
    </location>
</feature>
<evidence type="ECO:0000256" key="4">
    <source>
        <dbReference type="ARBA" id="ARBA00023136"/>
    </source>
</evidence>
<evidence type="ECO:0000256" key="3">
    <source>
        <dbReference type="ARBA" id="ARBA00022989"/>
    </source>
</evidence>
<evidence type="ECO:0000256" key="5">
    <source>
        <dbReference type="SAM" id="Phobius"/>
    </source>
</evidence>
<feature type="transmembrane region" description="Helical" evidence="5">
    <location>
        <begin position="136"/>
        <end position="156"/>
    </location>
</feature>
<comment type="caution">
    <text evidence="6">The sequence shown here is derived from an EMBL/GenBank/DDBJ whole genome shotgun (WGS) entry which is preliminary data.</text>
</comment>
<dbReference type="Gene3D" id="1.20.1530.20">
    <property type="match status" value="1"/>
</dbReference>
<dbReference type="Proteomes" id="UP001595914">
    <property type="component" value="Unassembled WGS sequence"/>
</dbReference>
<feature type="transmembrane region" description="Helical" evidence="5">
    <location>
        <begin position="6"/>
        <end position="27"/>
    </location>
</feature>
<feature type="transmembrane region" description="Helical" evidence="5">
    <location>
        <begin position="202"/>
        <end position="220"/>
    </location>
</feature>
<comment type="subcellular location">
    <subcellularLocation>
        <location evidence="1">Membrane</location>
        <topology evidence="1">Multi-pass membrane protein</topology>
    </subcellularLocation>
</comment>
<organism evidence="6 7">
    <name type="scientific">Rhodococcus kronopolitis</name>
    <dbReference type="NCBI Taxonomy" id="1460226"/>
    <lineage>
        <taxon>Bacteria</taxon>
        <taxon>Bacillati</taxon>
        <taxon>Actinomycetota</taxon>
        <taxon>Actinomycetes</taxon>
        <taxon>Mycobacteriales</taxon>
        <taxon>Nocardiaceae</taxon>
        <taxon>Rhodococcus</taxon>
    </lineage>
</organism>
<dbReference type="InterPro" id="IPR038770">
    <property type="entry name" value="Na+/solute_symporter_sf"/>
</dbReference>
<evidence type="ECO:0000256" key="1">
    <source>
        <dbReference type="ARBA" id="ARBA00004141"/>
    </source>
</evidence>
<dbReference type="EMBL" id="JBHSFO010000003">
    <property type="protein sequence ID" value="MFC4603644.1"/>
    <property type="molecule type" value="Genomic_DNA"/>
</dbReference>
<keyword evidence="3 5" id="KW-1133">Transmembrane helix</keyword>
<keyword evidence="2 5" id="KW-0812">Transmembrane</keyword>
<evidence type="ECO:0000313" key="7">
    <source>
        <dbReference type="Proteomes" id="UP001595914"/>
    </source>
</evidence>